<evidence type="ECO:0000313" key="2">
    <source>
        <dbReference type="Proteomes" id="UP000267821"/>
    </source>
</evidence>
<accession>A0A3N4LXH2</accession>
<dbReference type="InParanoid" id="A0A3N4LXH2"/>
<proteinExistence type="predicted"/>
<sequence length="114" mass="12634">MCCLGTLCVLGRLAIALLWTSCEFYVSLAGPLISIHQGRLLSLLVPKVPTVVNVDDGSPGEWAEEYEVKQHLHIPFHAARSKVMDRQSMLSGTLYGKFLKDALLSRYERAISDS</sequence>
<dbReference type="EMBL" id="ML121531">
    <property type="protein sequence ID" value="RPB27594.1"/>
    <property type="molecule type" value="Genomic_DNA"/>
</dbReference>
<keyword evidence="2" id="KW-1185">Reference proteome</keyword>
<protein>
    <submittedName>
        <fullName evidence="1">Uncharacterized protein</fullName>
    </submittedName>
</protein>
<dbReference type="AlphaFoldDB" id="A0A3N4LXH2"/>
<dbReference type="Proteomes" id="UP000267821">
    <property type="component" value="Unassembled WGS sequence"/>
</dbReference>
<organism evidence="1 2">
    <name type="scientific">Terfezia boudieri ATCC MYA-4762</name>
    <dbReference type="NCBI Taxonomy" id="1051890"/>
    <lineage>
        <taxon>Eukaryota</taxon>
        <taxon>Fungi</taxon>
        <taxon>Dikarya</taxon>
        <taxon>Ascomycota</taxon>
        <taxon>Pezizomycotina</taxon>
        <taxon>Pezizomycetes</taxon>
        <taxon>Pezizales</taxon>
        <taxon>Pezizaceae</taxon>
        <taxon>Terfezia</taxon>
    </lineage>
</organism>
<reference evidence="1 2" key="1">
    <citation type="journal article" date="2018" name="Nat. Ecol. Evol.">
        <title>Pezizomycetes genomes reveal the molecular basis of ectomycorrhizal truffle lifestyle.</title>
        <authorList>
            <person name="Murat C."/>
            <person name="Payen T."/>
            <person name="Noel B."/>
            <person name="Kuo A."/>
            <person name="Morin E."/>
            <person name="Chen J."/>
            <person name="Kohler A."/>
            <person name="Krizsan K."/>
            <person name="Balestrini R."/>
            <person name="Da Silva C."/>
            <person name="Montanini B."/>
            <person name="Hainaut M."/>
            <person name="Levati E."/>
            <person name="Barry K.W."/>
            <person name="Belfiori B."/>
            <person name="Cichocki N."/>
            <person name="Clum A."/>
            <person name="Dockter R.B."/>
            <person name="Fauchery L."/>
            <person name="Guy J."/>
            <person name="Iotti M."/>
            <person name="Le Tacon F."/>
            <person name="Lindquist E.A."/>
            <person name="Lipzen A."/>
            <person name="Malagnac F."/>
            <person name="Mello A."/>
            <person name="Molinier V."/>
            <person name="Miyauchi S."/>
            <person name="Poulain J."/>
            <person name="Riccioni C."/>
            <person name="Rubini A."/>
            <person name="Sitrit Y."/>
            <person name="Splivallo R."/>
            <person name="Traeger S."/>
            <person name="Wang M."/>
            <person name="Zifcakova L."/>
            <person name="Wipf D."/>
            <person name="Zambonelli A."/>
            <person name="Paolocci F."/>
            <person name="Nowrousian M."/>
            <person name="Ottonello S."/>
            <person name="Baldrian P."/>
            <person name="Spatafora J.W."/>
            <person name="Henrissat B."/>
            <person name="Nagy L.G."/>
            <person name="Aury J.M."/>
            <person name="Wincker P."/>
            <person name="Grigoriev I.V."/>
            <person name="Bonfante P."/>
            <person name="Martin F.M."/>
        </authorList>
    </citation>
    <scope>NUCLEOTIDE SEQUENCE [LARGE SCALE GENOMIC DNA]</scope>
    <source>
        <strain evidence="1 2">ATCC MYA-4762</strain>
    </source>
</reference>
<name>A0A3N4LXH2_9PEZI</name>
<evidence type="ECO:0000313" key="1">
    <source>
        <dbReference type="EMBL" id="RPB27594.1"/>
    </source>
</evidence>
<gene>
    <name evidence="1" type="ORF">L211DRAFT_865739</name>
</gene>